<dbReference type="Proteomes" id="UP000001522">
    <property type="component" value="Chromosome"/>
</dbReference>
<dbReference type="Gene3D" id="3.30.420.140">
    <property type="entry name" value="YqgF/RNase H-like domain"/>
    <property type="match status" value="1"/>
</dbReference>
<dbReference type="GO" id="GO:0000967">
    <property type="term" value="P:rRNA 5'-end processing"/>
    <property type="evidence" value="ECO:0007669"/>
    <property type="project" value="TreeGrafter"/>
</dbReference>
<sequence length="131" mass="14697">MIACDIGLKRIGIAGLIEGIILPMEPILRTNRNQAASDLSKLLKEKNAHTLIVGIPQSGNAEDTKRRIMFFVSLLETSAKILYVNEDCTSLEARQDLSHLKKQRRQNAQKNGRIDSLAACKILQRYLQKNP</sequence>
<dbReference type="AlphaFoldDB" id="D3UIQ9"/>
<dbReference type="STRING" id="679897.HMU11290"/>
<dbReference type="CDD" id="cd16964">
    <property type="entry name" value="YqgF"/>
    <property type="match status" value="1"/>
</dbReference>
<accession>D3UIQ9</accession>
<dbReference type="eggNOG" id="COG0816">
    <property type="taxonomic scope" value="Bacteria"/>
</dbReference>
<evidence type="ECO:0000256" key="4">
    <source>
        <dbReference type="ARBA" id="ARBA00022801"/>
    </source>
</evidence>
<dbReference type="KEGG" id="hms:HMU11290"/>
<dbReference type="HOGENOM" id="CLU_098240_2_2_7"/>
<dbReference type="Pfam" id="PF03652">
    <property type="entry name" value="RuvX"/>
    <property type="match status" value="1"/>
</dbReference>
<gene>
    <name evidence="6" type="ordered locus">HMU11290</name>
</gene>
<dbReference type="SMART" id="SM00732">
    <property type="entry name" value="YqgFc"/>
    <property type="match status" value="1"/>
</dbReference>
<keyword evidence="1" id="KW-0963">Cytoplasm</keyword>
<evidence type="ECO:0000313" key="6">
    <source>
        <dbReference type="EMBL" id="CBG40384.1"/>
    </source>
</evidence>
<reference evidence="6 7" key="1">
    <citation type="journal article" date="2010" name="BMC Genomics">
        <title>Comparative genomics and proteomics of Helicobacter mustelae, an ulcerogenic and carcinogenic gastric pathogen.</title>
        <authorList>
            <person name="O'Toole P.W."/>
            <person name="Snelling W.J."/>
            <person name="Canchaya C."/>
            <person name="Forde B.M."/>
            <person name="Hardie K.R."/>
            <person name="Josenhans C."/>
            <person name="Graham R.L.J."/>
            <person name="McMullan G."/>
            <person name="Parkhill J."/>
            <person name="Belda E."/>
            <person name="Bentley S.D."/>
        </authorList>
    </citation>
    <scope>NUCLEOTIDE SEQUENCE [LARGE SCALE GENOMIC DNA]</scope>
    <source>
        <strain evidence="7">ATCC 43772 / LMG 18044 / NCTC 12198 / 12198</strain>
    </source>
</reference>
<organism evidence="6 7">
    <name type="scientific">Helicobacter mustelae (strain ATCC 43772 / CCUG 25715 / CIP 103759 / LMG 18044 / NCTC 12198 / R85-136P)</name>
    <name type="common">Campylobacter mustelae</name>
    <dbReference type="NCBI Taxonomy" id="679897"/>
    <lineage>
        <taxon>Bacteria</taxon>
        <taxon>Pseudomonadati</taxon>
        <taxon>Campylobacterota</taxon>
        <taxon>Epsilonproteobacteria</taxon>
        <taxon>Campylobacterales</taxon>
        <taxon>Helicobacteraceae</taxon>
        <taxon>Helicobacter</taxon>
    </lineage>
</organism>
<evidence type="ECO:0000256" key="2">
    <source>
        <dbReference type="ARBA" id="ARBA00022517"/>
    </source>
</evidence>
<keyword evidence="4" id="KW-0378">Hydrolase</keyword>
<keyword evidence="7" id="KW-1185">Reference proteome</keyword>
<dbReference type="PANTHER" id="PTHR33317:SF4">
    <property type="entry name" value="POLYNUCLEOTIDYL TRANSFERASE, RIBONUCLEASE H-LIKE SUPERFAMILY PROTEIN"/>
    <property type="match status" value="1"/>
</dbReference>
<dbReference type="InterPro" id="IPR012337">
    <property type="entry name" value="RNaseH-like_sf"/>
</dbReference>
<keyword evidence="2" id="KW-0690">Ribosome biogenesis</keyword>
<protein>
    <submittedName>
        <fullName evidence="6">Putative Holliday junction resolvase</fullName>
    </submittedName>
</protein>
<dbReference type="NCBIfam" id="NF001026">
    <property type="entry name" value="PRK00109.2-2"/>
    <property type="match status" value="1"/>
</dbReference>
<feature type="domain" description="YqgF/RNase H-like" evidence="5">
    <location>
        <begin position="1"/>
        <end position="93"/>
    </location>
</feature>
<dbReference type="GO" id="GO:0016787">
    <property type="term" value="F:hydrolase activity"/>
    <property type="evidence" value="ECO:0007669"/>
    <property type="project" value="UniProtKB-KW"/>
</dbReference>
<dbReference type="EMBL" id="FN555004">
    <property type="protein sequence ID" value="CBG40384.1"/>
    <property type="molecule type" value="Genomic_DNA"/>
</dbReference>
<dbReference type="GO" id="GO:0005829">
    <property type="term" value="C:cytosol"/>
    <property type="evidence" value="ECO:0007669"/>
    <property type="project" value="TreeGrafter"/>
</dbReference>
<dbReference type="PANTHER" id="PTHR33317">
    <property type="entry name" value="POLYNUCLEOTIDYL TRANSFERASE, RIBONUCLEASE H-LIKE SUPERFAMILY PROTEIN"/>
    <property type="match status" value="1"/>
</dbReference>
<name>D3UIQ9_HELM1</name>
<dbReference type="SUPFAM" id="SSF53098">
    <property type="entry name" value="Ribonuclease H-like"/>
    <property type="match status" value="1"/>
</dbReference>
<evidence type="ECO:0000256" key="3">
    <source>
        <dbReference type="ARBA" id="ARBA00022722"/>
    </source>
</evidence>
<dbReference type="InterPro" id="IPR006641">
    <property type="entry name" value="YqgF/RNaseH-like_dom"/>
</dbReference>
<dbReference type="InterPro" id="IPR037027">
    <property type="entry name" value="YqgF/RNaseH-like_dom_sf"/>
</dbReference>
<dbReference type="NCBIfam" id="TIGR00250">
    <property type="entry name" value="RNAse_H_YqgF"/>
    <property type="match status" value="1"/>
</dbReference>
<proteinExistence type="predicted"/>
<evidence type="ECO:0000259" key="5">
    <source>
        <dbReference type="SMART" id="SM00732"/>
    </source>
</evidence>
<dbReference type="FunFam" id="3.30.420.140:FF:000013">
    <property type="entry name" value="Putative pre-16S rRNA nuclease"/>
    <property type="match status" value="1"/>
</dbReference>
<keyword evidence="3" id="KW-0540">Nuclease</keyword>
<dbReference type="GO" id="GO:0004518">
    <property type="term" value="F:nuclease activity"/>
    <property type="evidence" value="ECO:0007669"/>
    <property type="project" value="UniProtKB-KW"/>
</dbReference>
<evidence type="ECO:0000256" key="1">
    <source>
        <dbReference type="ARBA" id="ARBA00022490"/>
    </source>
</evidence>
<dbReference type="InterPro" id="IPR005227">
    <property type="entry name" value="YqgF"/>
</dbReference>
<evidence type="ECO:0000313" key="7">
    <source>
        <dbReference type="Proteomes" id="UP000001522"/>
    </source>
</evidence>